<gene>
    <name evidence="1" type="ORF">GGX14DRAFT_343812</name>
</gene>
<keyword evidence="2" id="KW-1185">Reference proteome</keyword>
<feature type="non-terminal residue" evidence="1">
    <location>
        <position position="1"/>
    </location>
</feature>
<comment type="caution">
    <text evidence="1">The sequence shown here is derived from an EMBL/GenBank/DDBJ whole genome shotgun (WGS) entry which is preliminary data.</text>
</comment>
<name>A0AAD6YVU8_9AGAR</name>
<protein>
    <submittedName>
        <fullName evidence="1">Uncharacterized protein</fullName>
    </submittedName>
</protein>
<proteinExistence type="predicted"/>
<dbReference type="Proteomes" id="UP001219525">
    <property type="component" value="Unassembled WGS sequence"/>
</dbReference>
<sequence length="228" mass="25989">FTLLAALAIILSYRYNPRSTEDSIHPLWNLVLIDLCGSHLGRLLPTPQYRLWTSPRDEASDAADTTLPDSEAKDVIPDYLILLYVLKNKTKTTFRKFRALATRSNLPRSSVDLAYLKIPLLVELKRPMTRGFEDLGSYVVDLHRAFVNAKAQVRQQARALLSSPRFREQDEVIMIAGVGDWWTYFVLNRESCQVFQSIEHDAIVAWGEENLGDIDDTTDHVLTPADRD</sequence>
<evidence type="ECO:0000313" key="1">
    <source>
        <dbReference type="EMBL" id="KAJ7230573.1"/>
    </source>
</evidence>
<evidence type="ECO:0000313" key="2">
    <source>
        <dbReference type="Proteomes" id="UP001219525"/>
    </source>
</evidence>
<dbReference type="EMBL" id="JARJCW010000001">
    <property type="protein sequence ID" value="KAJ7230573.1"/>
    <property type="molecule type" value="Genomic_DNA"/>
</dbReference>
<reference evidence="1" key="1">
    <citation type="submission" date="2023-03" db="EMBL/GenBank/DDBJ databases">
        <title>Massive genome expansion in bonnet fungi (Mycena s.s.) driven by repeated elements and novel gene families across ecological guilds.</title>
        <authorList>
            <consortium name="Lawrence Berkeley National Laboratory"/>
            <person name="Harder C.B."/>
            <person name="Miyauchi S."/>
            <person name="Viragh M."/>
            <person name="Kuo A."/>
            <person name="Thoen E."/>
            <person name="Andreopoulos B."/>
            <person name="Lu D."/>
            <person name="Skrede I."/>
            <person name="Drula E."/>
            <person name="Henrissat B."/>
            <person name="Morin E."/>
            <person name="Kohler A."/>
            <person name="Barry K."/>
            <person name="LaButti K."/>
            <person name="Morin E."/>
            <person name="Salamov A."/>
            <person name="Lipzen A."/>
            <person name="Mereny Z."/>
            <person name="Hegedus B."/>
            <person name="Baldrian P."/>
            <person name="Stursova M."/>
            <person name="Weitz H."/>
            <person name="Taylor A."/>
            <person name="Grigoriev I.V."/>
            <person name="Nagy L.G."/>
            <person name="Martin F."/>
            <person name="Kauserud H."/>
        </authorList>
    </citation>
    <scope>NUCLEOTIDE SEQUENCE</scope>
    <source>
        <strain evidence="1">9144</strain>
    </source>
</reference>
<dbReference type="AlphaFoldDB" id="A0AAD6YVU8"/>
<organism evidence="1 2">
    <name type="scientific">Mycena pura</name>
    <dbReference type="NCBI Taxonomy" id="153505"/>
    <lineage>
        <taxon>Eukaryota</taxon>
        <taxon>Fungi</taxon>
        <taxon>Dikarya</taxon>
        <taxon>Basidiomycota</taxon>
        <taxon>Agaricomycotina</taxon>
        <taxon>Agaricomycetes</taxon>
        <taxon>Agaricomycetidae</taxon>
        <taxon>Agaricales</taxon>
        <taxon>Marasmiineae</taxon>
        <taxon>Mycenaceae</taxon>
        <taxon>Mycena</taxon>
    </lineage>
</organism>
<accession>A0AAD6YVU8</accession>